<proteinExistence type="inferred from homology"/>
<feature type="transmembrane region" description="Helical" evidence="9">
    <location>
        <begin position="56"/>
        <end position="79"/>
    </location>
</feature>
<evidence type="ECO:0000256" key="1">
    <source>
        <dbReference type="ARBA" id="ARBA00004141"/>
    </source>
</evidence>
<keyword evidence="2 9" id="KW-0813">Transport</keyword>
<reference evidence="12" key="1">
    <citation type="submission" date="2025-08" db="UniProtKB">
        <authorList>
            <consortium name="RefSeq"/>
        </authorList>
    </citation>
    <scope>IDENTIFICATION</scope>
    <source>
        <tissue evidence="12">Spleen</tissue>
    </source>
</reference>
<evidence type="ECO:0000256" key="8">
    <source>
        <dbReference type="ARBA" id="ARBA00023303"/>
    </source>
</evidence>
<feature type="transmembrane region" description="Helical" evidence="9">
    <location>
        <begin position="207"/>
        <end position="229"/>
    </location>
</feature>
<comment type="subunit">
    <text evidence="9">Interacts with KCNMA1 tetramer. There are probably 4 molecules of KCMNB per KCNMA1 tetramer.</text>
</comment>
<dbReference type="AlphaFoldDB" id="A0A9B0WTW4"/>
<dbReference type="GO" id="GO:0015269">
    <property type="term" value="F:calcium-activated potassium channel activity"/>
    <property type="evidence" value="ECO:0007669"/>
    <property type="project" value="UniProtKB-UniRule"/>
</dbReference>
<feature type="region of interest" description="Disordered" evidence="10">
    <location>
        <begin position="13"/>
        <end position="48"/>
    </location>
</feature>
<dbReference type="GeneID" id="102832013"/>
<dbReference type="Pfam" id="PF03185">
    <property type="entry name" value="CaKB"/>
    <property type="match status" value="1"/>
</dbReference>
<comment type="PTM">
    <text evidence="9">N-glycosylated.</text>
</comment>
<organism evidence="11 12">
    <name type="scientific">Chrysochloris asiatica</name>
    <name type="common">Cape golden mole</name>
    <dbReference type="NCBI Taxonomy" id="185453"/>
    <lineage>
        <taxon>Eukaryota</taxon>
        <taxon>Metazoa</taxon>
        <taxon>Chordata</taxon>
        <taxon>Craniata</taxon>
        <taxon>Vertebrata</taxon>
        <taxon>Euteleostomi</taxon>
        <taxon>Mammalia</taxon>
        <taxon>Eutheria</taxon>
        <taxon>Afrotheria</taxon>
        <taxon>Chrysochloridae</taxon>
        <taxon>Chrysochlorinae</taxon>
        <taxon>Chrysochloris</taxon>
    </lineage>
</organism>
<dbReference type="Proteomes" id="UP000504623">
    <property type="component" value="Unplaced"/>
</dbReference>
<keyword evidence="7 9" id="KW-0325">Glycoprotein</keyword>
<evidence type="ECO:0000256" key="2">
    <source>
        <dbReference type="ARBA" id="ARBA00022448"/>
    </source>
</evidence>
<dbReference type="PANTHER" id="PTHR10258">
    <property type="entry name" value="CALCIUM-ACTIVATED POTASSIUM CHANNEL SUBUNIT BETA"/>
    <property type="match status" value="1"/>
</dbReference>
<dbReference type="GO" id="GO:0008076">
    <property type="term" value="C:voltage-gated potassium channel complex"/>
    <property type="evidence" value="ECO:0007669"/>
    <property type="project" value="UniProtKB-UniRule"/>
</dbReference>
<comment type="function">
    <text evidence="9">Regulatory subunit of the calcium activated potassium KCNMA1 (maxiK) channel. Modulates the calcium sensitivity and gating kinetics of KCNMA1, thereby contributing to KCNMA1 channel diversity.</text>
</comment>
<evidence type="ECO:0000256" key="6">
    <source>
        <dbReference type="ARBA" id="ARBA00023136"/>
    </source>
</evidence>
<comment type="similarity">
    <text evidence="9">Belongs to the KCNMB (TC 8.A.14.1) family.</text>
</comment>
<evidence type="ECO:0000256" key="3">
    <source>
        <dbReference type="ARBA" id="ARBA00022692"/>
    </source>
</evidence>
<dbReference type="GO" id="GO:0015459">
    <property type="term" value="F:potassium channel regulator activity"/>
    <property type="evidence" value="ECO:0007669"/>
    <property type="project" value="UniProtKB-UniRule"/>
</dbReference>
<keyword evidence="8 9" id="KW-0407">Ion channel</keyword>
<keyword evidence="5 9" id="KW-0406">Ion transport</keyword>
<keyword evidence="4 9" id="KW-1133">Transmembrane helix</keyword>
<dbReference type="PANTHER" id="PTHR10258:SF4">
    <property type="entry name" value="CALCIUM-ACTIVATED POTASSIUM CHANNEL SUBUNIT BETA-3"/>
    <property type="match status" value="1"/>
</dbReference>
<evidence type="ECO:0000256" key="10">
    <source>
        <dbReference type="SAM" id="MobiDB-lite"/>
    </source>
</evidence>
<protein>
    <recommendedName>
        <fullName evidence="9">Calcium-activated potassium channel subunit beta</fullName>
        <shortName evidence="9">BKbeta</shortName>
    </recommendedName>
    <alternativeName>
        <fullName evidence="9">BK channel subunit beta</fullName>
    </alternativeName>
    <alternativeName>
        <fullName evidence="9">Calcium-activated potassium channel, subfamily M subunit beta</fullName>
    </alternativeName>
    <alternativeName>
        <fullName evidence="9">Charybdotoxin receptor subunit beta</fullName>
    </alternativeName>
    <alternativeName>
        <fullName evidence="9">K(VCA)beta</fullName>
    </alternativeName>
    <alternativeName>
        <fullName evidence="9">Maxi K channel subunit beta</fullName>
    </alternativeName>
    <alternativeName>
        <fullName evidence="9">Slo-beta</fullName>
    </alternativeName>
</protein>
<evidence type="ECO:0000256" key="7">
    <source>
        <dbReference type="ARBA" id="ARBA00023180"/>
    </source>
</evidence>
<evidence type="ECO:0000256" key="5">
    <source>
        <dbReference type="ARBA" id="ARBA00023065"/>
    </source>
</evidence>
<feature type="compositionally biased region" description="Basic and acidic residues" evidence="10">
    <location>
        <begin position="33"/>
        <end position="45"/>
    </location>
</feature>
<evidence type="ECO:0000313" key="11">
    <source>
        <dbReference type="Proteomes" id="UP000504623"/>
    </source>
</evidence>
<dbReference type="CTD" id="27094"/>
<keyword evidence="11" id="KW-1185">Reference proteome</keyword>
<keyword evidence="3 9" id="KW-0812">Transmembrane</keyword>
<sequence>MQPFSIPVQITLQGSRRHQGRTALPTSRKKRNIDHNDGESPDVHRKLPSSAGEDRAMLLGFAMMGFSVLMYFLIGINILKPFMLSTQREESNCTIIHTHIMDDWLDCDFTCGVDCRGQGKYPCLQVFVNLTHSGQKALLHYNEEAVQINSKCFYTPKCHRDRNDLHNSALDIKEFFDHKNGTPFSCFYSPDSQTEDVILIKKYDQMIIFHSLFWPSLTLLGGGLIVGMVRLTQHLSLLCEKYSTAVRDEVSGKMPYTEQHQFPLCSVRSRKILRWWPN</sequence>
<evidence type="ECO:0000256" key="4">
    <source>
        <dbReference type="ARBA" id="ARBA00022989"/>
    </source>
</evidence>
<dbReference type="RefSeq" id="XP_006867766.1">
    <property type="nucleotide sequence ID" value="XM_006867704.1"/>
</dbReference>
<comment type="subcellular location">
    <subcellularLocation>
        <location evidence="1 9">Membrane</location>
        <topology evidence="1 9">Multi-pass membrane protein</topology>
    </subcellularLocation>
</comment>
<dbReference type="InterPro" id="IPR003930">
    <property type="entry name" value="K_chnl_Ca-activ_BK_bsu"/>
</dbReference>
<evidence type="ECO:0000256" key="9">
    <source>
        <dbReference type="RuleBase" id="RU368097"/>
    </source>
</evidence>
<accession>A0A9B0WTW4</accession>
<evidence type="ECO:0000313" key="12">
    <source>
        <dbReference type="RefSeq" id="XP_006867766.1"/>
    </source>
</evidence>
<dbReference type="GO" id="GO:0005513">
    <property type="term" value="P:detection of calcium ion"/>
    <property type="evidence" value="ECO:0007669"/>
    <property type="project" value="UniProtKB-UniRule"/>
</dbReference>
<keyword evidence="6 9" id="KW-0472">Membrane</keyword>
<dbReference type="OrthoDB" id="5973433at2759"/>
<gene>
    <name evidence="12" type="primary">KCNMB3</name>
</gene>
<name>A0A9B0WTW4_CHRAS</name>